<evidence type="ECO:0000313" key="2">
    <source>
        <dbReference type="EMBL" id="EKE29965.1"/>
    </source>
</evidence>
<feature type="domain" description="Exodeoxyribonuclease X-like C-terminal" evidence="1">
    <location>
        <begin position="140"/>
        <end position="169"/>
    </location>
</feature>
<dbReference type="AlphaFoldDB" id="K2H290"/>
<keyword evidence="2" id="KW-0378">Hydrolase</keyword>
<keyword evidence="2" id="KW-0540">Nuclease</keyword>
<sequence length="181" mass="21652">MHLPVFSPEVPEYKTLEELNPKTIFVGHNVVFDISMISKFWLKIEKYIDNLQIAKHLLQEEEEKFENSYRQEVLKYYLMEKWISFPEAKAHDAMGDVQIARVIFKHFFDLIGKRYDLNSNDAIISKMLELSGSPILLLKFNFGKYKWTTFEEVAWNDLSYIDWLYRNSQDENIRFTCGKYL</sequence>
<gene>
    <name evidence="2" type="ORF">ACD_2C00071G0004</name>
</gene>
<proteinExistence type="predicted"/>
<dbReference type="Gene3D" id="3.30.420.10">
    <property type="entry name" value="Ribonuclease H-like superfamily/Ribonuclease H"/>
    <property type="match status" value="1"/>
</dbReference>
<dbReference type="InterPro" id="IPR046768">
    <property type="entry name" value="ExoX-like_C"/>
</dbReference>
<dbReference type="GO" id="GO:0003676">
    <property type="term" value="F:nucleic acid binding"/>
    <property type="evidence" value="ECO:0007669"/>
    <property type="project" value="InterPro"/>
</dbReference>
<organism evidence="2">
    <name type="scientific">uncultured bacterium</name>
    <name type="common">gcode 4</name>
    <dbReference type="NCBI Taxonomy" id="1234023"/>
    <lineage>
        <taxon>Bacteria</taxon>
        <taxon>environmental samples</taxon>
    </lineage>
</organism>
<dbReference type="SUPFAM" id="SSF53098">
    <property type="entry name" value="Ribonuclease H-like"/>
    <property type="match status" value="1"/>
</dbReference>
<accession>K2H290</accession>
<keyword evidence="2" id="KW-0269">Exonuclease</keyword>
<comment type="caution">
    <text evidence="2">The sequence shown here is derived from an EMBL/GenBank/DDBJ whole genome shotgun (WGS) entry which is preliminary data.</text>
</comment>
<name>K2H290_9BACT</name>
<dbReference type="InterPro" id="IPR036397">
    <property type="entry name" value="RNaseH_sf"/>
</dbReference>
<reference evidence="2" key="1">
    <citation type="journal article" date="2012" name="Science">
        <title>Fermentation, hydrogen, and sulfur metabolism in multiple uncultivated bacterial phyla.</title>
        <authorList>
            <person name="Wrighton K.C."/>
            <person name="Thomas B.C."/>
            <person name="Sharon I."/>
            <person name="Miller C.S."/>
            <person name="Castelle C.J."/>
            <person name="VerBerkmoes N.C."/>
            <person name="Wilkins M.J."/>
            <person name="Hettich R.L."/>
            <person name="Lipton M.S."/>
            <person name="Williams K.H."/>
            <person name="Long P.E."/>
            <person name="Banfield J.F."/>
        </authorList>
    </citation>
    <scope>NUCLEOTIDE SEQUENCE [LARGE SCALE GENOMIC DNA]</scope>
</reference>
<evidence type="ECO:0000259" key="1">
    <source>
        <dbReference type="Pfam" id="PF20600"/>
    </source>
</evidence>
<dbReference type="InterPro" id="IPR012337">
    <property type="entry name" value="RNaseH-like_sf"/>
</dbReference>
<dbReference type="Pfam" id="PF20600">
    <property type="entry name" value="ExoX-like_C"/>
    <property type="match status" value="1"/>
</dbReference>
<dbReference type="EMBL" id="AMFJ01000071">
    <property type="protein sequence ID" value="EKE29965.1"/>
    <property type="molecule type" value="Genomic_DNA"/>
</dbReference>
<protein>
    <submittedName>
        <fullName evidence="2">Exonuclease RNase T and DNA polymerase III</fullName>
    </submittedName>
</protein>
<dbReference type="GO" id="GO:0004527">
    <property type="term" value="F:exonuclease activity"/>
    <property type="evidence" value="ECO:0007669"/>
    <property type="project" value="UniProtKB-KW"/>
</dbReference>